<protein>
    <submittedName>
        <fullName evidence="3">Uncharacterized protein</fullName>
    </submittedName>
</protein>
<name>A0A914UL83_9BILA</name>
<reference evidence="3" key="1">
    <citation type="submission" date="2022-11" db="UniProtKB">
        <authorList>
            <consortium name="WormBaseParasite"/>
        </authorList>
    </citation>
    <scope>IDENTIFICATION</scope>
</reference>
<organism evidence="2 3">
    <name type="scientific">Plectus sambesii</name>
    <dbReference type="NCBI Taxonomy" id="2011161"/>
    <lineage>
        <taxon>Eukaryota</taxon>
        <taxon>Metazoa</taxon>
        <taxon>Ecdysozoa</taxon>
        <taxon>Nematoda</taxon>
        <taxon>Chromadorea</taxon>
        <taxon>Plectida</taxon>
        <taxon>Plectina</taxon>
        <taxon>Plectoidea</taxon>
        <taxon>Plectidae</taxon>
        <taxon>Plectus</taxon>
    </lineage>
</organism>
<evidence type="ECO:0000313" key="3">
    <source>
        <dbReference type="WBParaSite" id="PSAMB.scaffold10673size3913.g33507.t1"/>
    </source>
</evidence>
<accession>A0A914UL83</accession>
<keyword evidence="1" id="KW-0812">Transmembrane</keyword>
<dbReference type="Proteomes" id="UP000887566">
    <property type="component" value="Unplaced"/>
</dbReference>
<feature type="transmembrane region" description="Helical" evidence="1">
    <location>
        <begin position="40"/>
        <end position="59"/>
    </location>
</feature>
<sequence>MSASNLTDIVKSLINSTINNSLSGPVTTWETRLLANWQQLFSSSLGSVLCIPIICVSIFSKHITGDYK</sequence>
<dbReference type="AlphaFoldDB" id="A0A914UL83"/>
<keyword evidence="1" id="KW-1133">Transmembrane helix</keyword>
<dbReference type="WBParaSite" id="PSAMB.scaffold10673size3913.g33507.t1">
    <property type="protein sequence ID" value="PSAMB.scaffold10673size3913.g33507.t1"/>
    <property type="gene ID" value="PSAMB.scaffold10673size3913.g33507"/>
</dbReference>
<keyword evidence="1" id="KW-0472">Membrane</keyword>
<evidence type="ECO:0000313" key="2">
    <source>
        <dbReference type="Proteomes" id="UP000887566"/>
    </source>
</evidence>
<keyword evidence="2" id="KW-1185">Reference proteome</keyword>
<proteinExistence type="predicted"/>
<evidence type="ECO:0000256" key="1">
    <source>
        <dbReference type="SAM" id="Phobius"/>
    </source>
</evidence>